<dbReference type="GO" id="GO:0005576">
    <property type="term" value="C:extracellular region"/>
    <property type="evidence" value="ECO:0007669"/>
    <property type="project" value="TreeGrafter"/>
</dbReference>
<evidence type="ECO:0000256" key="3">
    <source>
        <dbReference type="ARBA" id="ARBA00022729"/>
    </source>
</evidence>
<dbReference type="PANTHER" id="PTHR28154">
    <property type="entry name" value="CELL WALL SYNTHESIS PROTEIN KNH1-RELATED"/>
    <property type="match status" value="1"/>
</dbReference>
<dbReference type="STRING" id="669874.A0A1E4TQM7"/>
<feature type="domain" description="Yeast cell wall synthesis Kre9/Knh1 C-terminal" evidence="6">
    <location>
        <begin position="164"/>
        <end position="260"/>
    </location>
</feature>
<evidence type="ECO:0000313" key="8">
    <source>
        <dbReference type="EMBL" id="ODV94044.1"/>
    </source>
</evidence>
<evidence type="ECO:0000313" key="9">
    <source>
        <dbReference type="Proteomes" id="UP000094236"/>
    </source>
</evidence>
<keyword evidence="9" id="KW-1185">Reference proteome</keyword>
<organism evidence="8 9">
    <name type="scientific">Pachysolen tannophilus NRRL Y-2460</name>
    <dbReference type="NCBI Taxonomy" id="669874"/>
    <lineage>
        <taxon>Eukaryota</taxon>
        <taxon>Fungi</taxon>
        <taxon>Dikarya</taxon>
        <taxon>Ascomycota</taxon>
        <taxon>Saccharomycotina</taxon>
        <taxon>Pichiomycetes</taxon>
        <taxon>Pachysolenaceae</taxon>
        <taxon>Pachysolen</taxon>
    </lineage>
</organism>
<feature type="compositionally biased region" description="Low complexity" evidence="4">
    <location>
        <begin position="145"/>
        <end position="158"/>
    </location>
</feature>
<dbReference type="GO" id="GO:0031505">
    <property type="term" value="P:fungal-type cell wall organization"/>
    <property type="evidence" value="ECO:0007669"/>
    <property type="project" value="TreeGrafter"/>
</dbReference>
<reference evidence="9" key="1">
    <citation type="submission" date="2016-05" db="EMBL/GenBank/DDBJ databases">
        <title>Comparative genomics of biotechnologically important yeasts.</title>
        <authorList>
            <consortium name="DOE Joint Genome Institute"/>
            <person name="Riley R."/>
            <person name="Haridas S."/>
            <person name="Wolfe K.H."/>
            <person name="Lopes M.R."/>
            <person name="Hittinger C.T."/>
            <person name="Goker M."/>
            <person name="Salamov A."/>
            <person name="Wisecaver J."/>
            <person name="Long T.M."/>
            <person name="Aerts A.L."/>
            <person name="Barry K."/>
            <person name="Choi C."/>
            <person name="Clum A."/>
            <person name="Coughlan A.Y."/>
            <person name="Deshpande S."/>
            <person name="Douglass A.P."/>
            <person name="Hanson S.J."/>
            <person name="Klenk H.-P."/>
            <person name="Labutti K."/>
            <person name="Lapidus A."/>
            <person name="Lindquist E."/>
            <person name="Lipzen A."/>
            <person name="Meier-Kolthoff J.P."/>
            <person name="Ohm R.A."/>
            <person name="Otillar R.P."/>
            <person name="Pangilinan J."/>
            <person name="Peng Y."/>
            <person name="Rokas A."/>
            <person name="Rosa C.A."/>
            <person name="Scheuner C."/>
            <person name="Sibirny A.A."/>
            <person name="Slot J.C."/>
            <person name="Stielow J.B."/>
            <person name="Sun H."/>
            <person name="Kurtzman C.P."/>
            <person name="Blackwell M."/>
            <person name="Grigoriev I.V."/>
            <person name="Jeffries T.W."/>
        </authorList>
    </citation>
    <scope>NUCLEOTIDE SEQUENCE [LARGE SCALE GENOMIC DNA]</scope>
    <source>
        <strain evidence="9">NRRL Y-2460</strain>
    </source>
</reference>
<dbReference type="GO" id="GO:0006078">
    <property type="term" value="P:(1-&gt;6)-beta-D-glucan biosynthetic process"/>
    <property type="evidence" value="ECO:0007669"/>
    <property type="project" value="InterPro"/>
</dbReference>
<dbReference type="EMBL" id="KV454016">
    <property type="protein sequence ID" value="ODV94044.1"/>
    <property type="molecule type" value="Genomic_DNA"/>
</dbReference>
<feature type="domain" description="Yeast cell wall synthesis Kre9/Knh1-like N-terminal" evidence="7">
    <location>
        <begin position="26"/>
        <end position="128"/>
    </location>
</feature>
<feature type="chain" id="PRO_5009163345" evidence="5">
    <location>
        <begin position="21"/>
        <end position="281"/>
    </location>
</feature>
<evidence type="ECO:0000256" key="5">
    <source>
        <dbReference type="SAM" id="SignalP"/>
    </source>
</evidence>
<gene>
    <name evidence="8" type="ORF">PACTADRAFT_50939</name>
</gene>
<dbReference type="Pfam" id="PF05390">
    <property type="entry name" value="Kre9_KNH1_C"/>
    <property type="match status" value="1"/>
</dbReference>
<dbReference type="AlphaFoldDB" id="A0A1E4TQM7"/>
<comment type="function">
    <text evidence="1">Involved in cell wall beta(1-&gt;6) glucan synthesis.</text>
</comment>
<dbReference type="InterPro" id="IPR045328">
    <property type="entry name" value="Kre9/Knh1"/>
</dbReference>
<dbReference type="OrthoDB" id="2432613at2759"/>
<evidence type="ECO:0000259" key="7">
    <source>
        <dbReference type="Pfam" id="PF10342"/>
    </source>
</evidence>
<dbReference type="Pfam" id="PF10342">
    <property type="entry name" value="Kre9_KNH"/>
    <property type="match status" value="1"/>
</dbReference>
<proteinExistence type="inferred from homology"/>
<dbReference type="PANTHER" id="PTHR28154:SF1">
    <property type="entry name" value="CELL WALL SYNTHESIS PROTEIN KNH1-RELATED"/>
    <property type="match status" value="1"/>
</dbReference>
<evidence type="ECO:0000256" key="4">
    <source>
        <dbReference type="SAM" id="MobiDB-lite"/>
    </source>
</evidence>
<keyword evidence="3 5" id="KW-0732">Signal</keyword>
<accession>A0A1E4TQM7</accession>
<protein>
    <submittedName>
        <fullName evidence="8">Uncharacterized protein</fullName>
    </submittedName>
</protein>
<comment type="similarity">
    <text evidence="2">Belongs to the KRE9/KNH1 family.</text>
</comment>
<dbReference type="Proteomes" id="UP000094236">
    <property type="component" value="Unassembled WGS sequence"/>
</dbReference>
<evidence type="ECO:0000259" key="6">
    <source>
        <dbReference type="Pfam" id="PF05390"/>
    </source>
</evidence>
<name>A0A1E4TQM7_PACTA</name>
<dbReference type="InterPro" id="IPR018466">
    <property type="entry name" value="Kre9/Knh1-like_N"/>
</dbReference>
<feature type="region of interest" description="Disordered" evidence="4">
    <location>
        <begin position="131"/>
        <end position="158"/>
    </location>
</feature>
<sequence>MLLPKIIPLALILFISIVCGDVSISSPTSGQTYTVSDGTVSVEVEWIDSGADPSLSDVESYTFTLCTGSNTDIDPISTLDTVSASSLSSYAYNASIDASAGASGEYFIQVYAAYSDGYTIHYTDRFTLDDMTGSKEPSGSGDSPDAQTSISDTTTTDTSAVDTSASFSITYTLQTGRTRYAPMQQQPGTTITATTWSRRFPTSAVTYYTTLEPSPNVWSTITPGWSYTMSSLVNYATPALDPSENGGWYAASEKLKSASYSSISGATITETAKKRKRWDVD</sequence>
<evidence type="ECO:0000256" key="2">
    <source>
        <dbReference type="ARBA" id="ARBA00006816"/>
    </source>
</evidence>
<dbReference type="InterPro" id="IPR008659">
    <property type="entry name" value="Kre9/Knh1_C"/>
</dbReference>
<dbReference type="GO" id="GO:0042546">
    <property type="term" value="P:cell wall biogenesis"/>
    <property type="evidence" value="ECO:0007669"/>
    <property type="project" value="InterPro"/>
</dbReference>
<evidence type="ECO:0000256" key="1">
    <source>
        <dbReference type="ARBA" id="ARBA00004010"/>
    </source>
</evidence>
<feature type="signal peptide" evidence="5">
    <location>
        <begin position="1"/>
        <end position="20"/>
    </location>
</feature>